<reference evidence="1 2" key="1">
    <citation type="submission" date="2015-09" db="EMBL/GenBank/DDBJ databases">
        <title>Draft genome of a European isolate of the apple canker pathogen Neonectria ditissima.</title>
        <authorList>
            <person name="Gomez-Cortecero A."/>
            <person name="Harrison R.J."/>
            <person name="Armitage A.D."/>
        </authorList>
    </citation>
    <scope>NUCLEOTIDE SEQUENCE [LARGE SCALE GENOMIC DNA]</scope>
    <source>
        <strain evidence="1 2">R09/05</strain>
    </source>
</reference>
<organism evidence="1 2">
    <name type="scientific">Neonectria ditissima</name>
    <dbReference type="NCBI Taxonomy" id="78410"/>
    <lineage>
        <taxon>Eukaryota</taxon>
        <taxon>Fungi</taxon>
        <taxon>Dikarya</taxon>
        <taxon>Ascomycota</taxon>
        <taxon>Pezizomycotina</taxon>
        <taxon>Sordariomycetes</taxon>
        <taxon>Hypocreomycetidae</taxon>
        <taxon>Hypocreales</taxon>
        <taxon>Nectriaceae</taxon>
        <taxon>Neonectria</taxon>
    </lineage>
</organism>
<dbReference type="AlphaFoldDB" id="A0A0P7B7C0"/>
<keyword evidence="2" id="KW-1185">Reference proteome</keyword>
<sequence>MARLGCLRPVWSLLKALLLISLPVTFFPFLNGLMEGAFAAKYMKQNEFEVARYFLQELEAKQLAEYISVPGVPSVVDAALPPFHVVRLQDPTNWWEKLGLERPEFDKEVYPPYGTHDPYKLPSLHDLYRRASMSEESGPWHHWVYASAQHRHFEGRMVNEWDKAFEDLIQYHYANNSVESAGFHYVSCPYSFLCASWRVKGPALLHFTTEDPDAEKVSLTAKEKGYPGYDAITVRIIEFPLKERGELALPGVFPSYFNQLRAVTATSSAWSIHTPYSDLDQLILRVADVCEDAAIAHPRTYGLLIKCEDVVMRLLGFENAVTPMLARLVAVFLSGGARLAGYKIMHETARLLGYTEIEGPETSEKEDETKIMLEQLGEILADLTHENGKPVSKGAETWGVVDAACQAGEEEPADTTNPS</sequence>
<dbReference type="Proteomes" id="UP000050424">
    <property type="component" value="Unassembled WGS sequence"/>
</dbReference>
<evidence type="ECO:0000313" key="2">
    <source>
        <dbReference type="Proteomes" id="UP000050424"/>
    </source>
</evidence>
<gene>
    <name evidence="1" type="ORF">AK830_g4087</name>
</gene>
<accession>A0A0P7B7C0</accession>
<evidence type="ECO:0000313" key="1">
    <source>
        <dbReference type="EMBL" id="KPM42455.1"/>
    </source>
</evidence>
<dbReference type="EMBL" id="LKCW01000048">
    <property type="protein sequence ID" value="KPM42455.1"/>
    <property type="molecule type" value="Genomic_DNA"/>
</dbReference>
<comment type="caution">
    <text evidence="1">The sequence shown here is derived from an EMBL/GenBank/DDBJ whole genome shotgun (WGS) entry which is preliminary data.</text>
</comment>
<protein>
    <submittedName>
        <fullName evidence="1">Uncharacterized protein</fullName>
    </submittedName>
</protein>
<dbReference type="OrthoDB" id="5015154at2759"/>
<name>A0A0P7B7C0_9HYPO</name>
<proteinExistence type="predicted"/>